<evidence type="ECO:0000313" key="1">
    <source>
        <dbReference type="EnsemblMetazoa" id="ACUA010187-PA"/>
    </source>
</evidence>
<dbReference type="AlphaFoldDB" id="A0A182M5T8"/>
<name>A0A182M5T8_9DIPT</name>
<accession>A0A182M5T8</accession>
<reference evidence="2" key="1">
    <citation type="submission" date="2013-09" db="EMBL/GenBank/DDBJ databases">
        <title>The Genome Sequence of Anopheles culicifacies species A.</title>
        <authorList>
            <consortium name="The Broad Institute Genomics Platform"/>
            <person name="Neafsey D.E."/>
            <person name="Besansky N."/>
            <person name="Howell P."/>
            <person name="Walton C."/>
            <person name="Young S.K."/>
            <person name="Zeng Q."/>
            <person name="Gargeya S."/>
            <person name="Fitzgerald M."/>
            <person name="Haas B."/>
            <person name="Abouelleil A."/>
            <person name="Allen A.W."/>
            <person name="Alvarado L."/>
            <person name="Arachchi H.M."/>
            <person name="Berlin A.M."/>
            <person name="Chapman S.B."/>
            <person name="Gainer-Dewar J."/>
            <person name="Goldberg J."/>
            <person name="Griggs A."/>
            <person name="Gujja S."/>
            <person name="Hansen M."/>
            <person name="Howarth C."/>
            <person name="Imamovic A."/>
            <person name="Ireland A."/>
            <person name="Larimer J."/>
            <person name="McCowan C."/>
            <person name="Murphy C."/>
            <person name="Pearson M."/>
            <person name="Poon T.W."/>
            <person name="Priest M."/>
            <person name="Roberts A."/>
            <person name="Saif S."/>
            <person name="Shea T."/>
            <person name="Sisk P."/>
            <person name="Sykes S."/>
            <person name="Wortman J."/>
            <person name="Nusbaum C."/>
            <person name="Birren B."/>
        </authorList>
    </citation>
    <scope>NUCLEOTIDE SEQUENCE [LARGE SCALE GENOMIC DNA]</scope>
    <source>
        <strain evidence="2">A-37</strain>
    </source>
</reference>
<sequence length="195" mass="22194">MSYNNRTRAPPVYRGYLLPNIHLNIICKYFTASPSAAEVQELMNPFKIVRHFRITIGVVSTTQVNDEVGHTNQLSGVYRRTARITIARPIATLLVDANQTRADAEAVFVLHHKHRCVEQGGRRWLVTALPTVPGYHHFTTERNLLIDQLDRLDVLVKVERFFHLQHSDIVLEGAVVFVRVHCPHPEPMTSGIQVC</sequence>
<organism evidence="1 2">
    <name type="scientific">Anopheles culicifacies</name>
    <dbReference type="NCBI Taxonomy" id="139723"/>
    <lineage>
        <taxon>Eukaryota</taxon>
        <taxon>Metazoa</taxon>
        <taxon>Ecdysozoa</taxon>
        <taxon>Arthropoda</taxon>
        <taxon>Hexapoda</taxon>
        <taxon>Insecta</taxon>
        <taxon>Pterygota</taxon>
        <taxon>Neoptera</taxon>
        <taxon>Endopterygota</taxon>
        <taxon>Diptera</taxon>
        <taxon>Nematocera</taxon>
        <taxon>Culicoidea</taxon>
        <taxon>Culicidae</taxon>
        <taxon>Anophelinae</taxon>
        <taxon>Anopheles</taxon>
        <taxon>culicifacies species complex</taxon>
    </lineage>
</organism>
<protein>
    <submittedName>
        <fullName evidence="1">Uncharacterized protein</fullName>
    </submittedName>
</protein>
<proteinExistence type="predicted"/>
<keyword evidence="2" id="KW-1185">Reference proteome</keyword>
<reference evidence="1" key="2">
    <citation type="submission" date="2020-05" db="UniProtKB">
        <authorList>
            <consortium name="EnsemblMetazoa"/>
        </authorList>
    </citation>
    <scope>IDENTIFICATION</scope>
    <source>
        <strain evidence="1">A-37</strain>
    </source>
</reference>
<evidence type="ECO:0000313" key="2">
    <source>
        <dbReference type="Proteomes" id="UP000075883"/>
    </source>
</evidence>
<dbReference type="EnsemblMetazoa" id="ACUA010187-RA">
    <property type="protein sequence ID" value="ACUA010187-PA"/>
    <property type="gene ID" value="ACUA010187"/>
</dbReference>
<dbReference type="EMBL" id="AXCM01012465">
    <property type="status" value="NOT_ANNOTATED_CDS"/>
    <property type="molecule type" value="Genomic_DNA"/>
</dbReference>
<dbReference type="Proteomes" id="UP000075883">
    <property type="component" value="Unassembled WGS sequence"/>
</dbReference>
<dbReference type="VEuPathDB" id="VectorBase:ACUA010187"/>